<evidence type="ECO:0000256" key="1">
    <source>
        <dbReference type="SAM" id="Phobius"/>
    </source>
</evidence>
<comment type="caution">
    <text evidence="2">The sequence shown here is derived from an EMBL/GenBank/DDBJ whole genome shotgun (WGS) entry which is preliminary data.</text>
</comment>
<dbReference type="Proteomes" id="UP000479710">
    <property type="component" value="Unassembled WGS sequence"/>
</dbReference>
<feature type="transmembrane region" description="Helical" evidence="1">
    <location>
        <begin position="41"/>
        <end position="61"/>
    </location>
</feature>
<keyword evidence="1" id="KW-1133">Transmembrane helix</keyword>
<sequence>MAVNFFLLWELPSHLFAREDVLSHKTTLHRFPNANGWRLVHVVWVTAVVHPYVLGMVLGLVDRAPSIAEVPRSQPRRWVVVFGLASSTPSTAKA</sequence>
<evidence type="ECO:0000313" key="3">
    <source>
        <dbReference type="Proteomes" id="UP000479710"/>
    </source>
</evidence>
<protein>
    <submittedName>
        <fullName evidence="2">Uncharacterized protein</fullName>
    </submittedName>
</protein>
<dbReference type="AlphaFoldDB" id="A0A6G1D6P3"/>
<keyword evidence="3" id="KW-1185">Reference proteome</keyword>
<name>A0A6G1D6P3_9ORYZ</name>
<reference evidence="2 3" key="1">
    <citation type="submission" date="2019-11" db="EMBL/GenBank/DDBJ databases">
        <title>Whole genome sequence of Oryza granulata.</title>
        <authorList>
            <person name="Li W."/>
        </authorList>
    </citation>
    <scope>NUCLEOTIDE SEQUENCE [LARGE SCALE GENOMIC DNA]</scope>
    <source>
        <strain evidence="3">cv. Menghai</strain>
        <tissue evidence="2">Leaf</tissue>
    </source>
</reference>
<dbReference type="EMBL" id="SPHZ02000007">
    <property type="protein sequence ID" value="KAF0907824.1"/>
    <property type="molecule type" value="Genomic_DNA"/>
</dbReference>
<keyword evidence="1" id="KW-0472">Membrane</keyword>
<accession>A0A6G1D6P3</accession>
<proteinExistence type="predicted"/>
<keyword evidence="1" id="KW-0812">Transmembrane</keyword>
<evidence type="ECO:0000313" key="2">
    <source>
        <dbReference type="EMBL" id="KAF0907824.1"/>
    </source>
</evidence>
<organism evidence="2 3">
    <name type="scientific">Oryza meyeriana var. granulata</name>
    <dbReference type="NCBI Taxonomy" id="110450"/>
    <lineage>
        <taxon>Eukaryota</taxon>
        <taxon>Viridiplantae</taxon>
        <taxon>Streptophyta</taxon>
        <taxon>Embryophyta</taxon>
        <taxon>Tracheophyta</taxon>
        <taxon>Spermatophyta</taxon>
        <taxon>Magnoliopsida</taxon>
        <taxon>Liliopsida</taxon>
        <taxon>Poales</taxon>
        <taxon>Poaceae</taxon>
        <taxon>BOP clade</taxon>
        <taxon>Oryzoideae</taxon>
        <taxon>Oryzeae</taxon>
        <taxon>Oryzinae</taxon>
        <taxon>Oryza</taxon>
        <taxon>Oryza meyeriana</taxon>
    </lineage>
</organism>
<gene>
    <name evidence="2" type="ORF">E2562_020886</name>
</gene>